<comment type="caution">
    <text evidence="2">The sequence shown here is derived from an EMBL/GenBank/DDBJ whole genome shotgun (WGS) entry which is preliminary data.</text>
</comment>
<organism evidence="2 3">
    <name type="scientific">Hanseniaspora osmophila</name>
    <dbReference type="NCBI Taxonomy" id="56408"/>
    <lineage>
        <taxon>Eukaryota</taxon>
        <taxon>Fungi</taxon>
        <taxon>Dikarya</taxon>
        <taxon>Ascomycota</taxon>
        <taxon>Saccharomycotina</taxon>
        <taxon>Saccharomycetes</taxon>
        <taxon>Saccharomycodales</taxon>
        <taxon>Saccharomycodaceae</taxon>
        <taxon>Hanseniaspora</taxon>
    </lineage>
</organism>
<proteinExistence type="predicted"/>
<dbReference type="InParanoid" id="A0A1E5RGS0"/>
<dbReference type="OrthoDB" id="331341at2759"/>
<evidence type="ECO:0000313" key="3">
    <source>
        <dbReference type="Proteomes" id="UP000095728"/>
    </source>
</evidence>
<dbReference type="Proteomes" id="UP000095728">
    <property type="component" value="Unassembled WGS sequence"/>
</dbReference>
<reference evidence="3" key="1">
    <citation type="journal article" date="2016" name="Genome Announc.">
        <title>Genome sequences of three species of Hanseniaspora isolated from spontaneous wine fermentations.</title>
        <authorList>
            <person name="Sternes P.R."/>
            <person name="Lee D."/>
            <person name="Kutyna D.R."/>
            <person name="Borneman A.R."/>
        </authorList>
    </citation>
    <scope>NUCLEOTIDE SEQUENCE [LARGE SCALE GENOMIC DNA]</scope>
    <source>
        <strain evidence="3">AWRI3579</strain>
    </source>
</reference>
<evidence type="ECO:0000256" key="1">
    <source>
        <dbReference type="SAM" id="MobiDB-lite"/>
    </source>
</evidence>
<protein>
    <submittedName>
        <fullName evidence="2">Protein LIN1</fullName>
    </submittedName>
</protein>
<sequence>MGLKRMHSPVDGEDSYKVSKLYNYEQDLSSDYSSDGERNTQEKLQAETGNLNEFEKVFEEKQSEGGHANDASLSLQKDKDYGISLEKFSMEKDSSEEEDEILGYEKYEPTKTTSTFRSSDAEKLLYQEVNNETAIQKAQELVLKEQNYLRGRAKNKRSQRMQLNLQQTLTQFSFFFLNDQGTILQTFGKFNDLKKQLQKEKPEEVQYVVNAINYVTSLIDLAQSKGFENNLYDIQLHQLLKCIDEETIDELEKIAYRKTKLWSFKKIAASDNAQHHGHTTYEMDYWNQNYFKNKVAVKFSNMPDTPSNWLHILCINFARK</sequence>
<evidence type="ECO:0000313" key="2">
    <source>
        <dbReference type="EMBL" id="OEJ86077.1"/>
    </source>
</evidence>
<feature type="compositionally biased region" description="Basic and acidic residues" evidence="1">
    <location>
        <begin position="35"/>
        <end position="45"/>
    </location>
</feature>
<dbReference type="EMBL" id="LPNM01000006">
    <property type="protein sequence ID" value="OEJ86077.1"/>
    <property type="molecule type" value="Genomic_DNA"/>
</dbReference>
<name>A0A1E5RGS0_9ASCO</name>
<dbReference type="AlphaFoldDB" id="A0A1E5RGS0"/>
<dbReference type="STRING" id="56408.A0A1E5RGS0"/>
<feature type="region of interest" description="Disordered" evidence="1">
    <location>
        <begin position="28"/>
        <end position="51"/>
    </location>
</feature>
<gene>
    <name evidence="2" type="ORF">AWRI3579_g1568</name>
</gene>
<keyword evidence="3" id="KW-1185">Reference proteome</keyword>
<dbReference type="FunCoup" id="A0A1E5RGS0">
    <property type="interactions" value="695"/>
</dbReference>
<accession>A0A1E5RGS0</accession>